<keyword evidence="2" id="KW-1133">Transmembrane helix</keyword>
<keyword evidence="2" id="KW-0812">Transmembrane</keyword>
<proteinExistence type="predicted"/>
<evidence type="ECO:0000313" key="4">
    <source>
        <dbReference type="Proteomes" id="UP000680815"/>
    </source>
</evidence>
<evidence type="ECO:0000313" key="3">
    <source>
        <dbReference type="EMBL" id="MBP0466545.1"/>
    </source>
</evidence>
<dbReference type="Proteomes" id="UP000680815">
    <property type="component" value="Unassembled WGS sequence"/>
</dbReference>
<gene>
    <name evidence="3" type="ORF">J5Y09_21630</name>
</gene>
<dbReference type="RefSeq" id="WP_209353941.1">
    <property type="nucleotide sequence ID" value="NZ_JAGIYZ010000030.1"/>
</dbReference>
<keyword evidence="4" id="KW-1185">Reference proteome</keyword>
<feature type="region of interest" description="Disordered" evidence="1">
    <location>
        <begin position="1"/>
        <end position="68"/>
    </location>
</feature>
<name>A0ABS4AYV2_9PROT</name>
<comment type="caution">
    <text evidence="3">The sequence shown here is derived from an EMBL/GenBank/DDBJ whole genome shotgun (WGS) entry which is preliminary data.</text>
</comment>
<evidence type="ECO:0000256" key="2">
    <source>
        <dbReference type="SAM" id="Phobius"/>
    </source>
</evidence>
<keyword evidence="2" id="KW-0472">Membrane</keyword>
<feature type="transmembrane region" description="Helical" evidence="2">
    <location>
        <begin position="78"/>
        <end position="97"/>
    </location>
</feature>
<evidence type="ECO:0000256" key="1">
    <source>
        <dbReference type="SAM" id="MobiDB-lite"/>
    </source>
</evidence>
<reference evidence="3 4" key="1">
    <citation type="submission" date="2021-03" db="EMBL/GenBank/DDBJ databases">
        <authorList>
            <person name="So Y."/>
        </authorList>
    </citation>
    <scope>NUCLEOTIDE SEQUENCE [LARGE SCALE GENOMIC DNA]</scope>
    <source>
        <strain evidence="3 4">PWR1</strain>
    </source>
</reference>
<protein>
    <recommendedName>
        <fullName evidence="5">Sporulation protein YjcZ</fullName>
    </recommendedName>
</protein>
<organism evidence="3 4">
    <name type="scientific">Roseomonas nitratireducens</name>
    <dbReference type="NCBI Taxonomy" id="2820810"/>
    <lineage>
        <taxon>Bacteria</taxon>
        <taxon>Pseudomonadati</taxon>
        <taxon>Pseudomonadota</taxon>
        <taxon>Alphaproteobacteria</taxon>
        <taxon>Acetobacterales</taxon>
        <taxon>Roseomonadaceae</taxon>
        <taxon>Roseomonas</taxon>
    </lineage>
</organism>
<sequence length="98" mass="10202">MHPAFNAPMAGRFPARGNFFSGGDRRGAQPSRRPRVDGGGVTRPEDFGAGSAAGRDPSGRHRGHRADAGAEGAVMNNIVYIVGAVVIVLFILGALGFR</sequence>
<dbReference type="EMBL" id="JAGIYZ010000030">
    <property type="protein sequence ID" value="MBP0466545.1"/>
    <property type="molecule type" value="Genomic_DNA"/>
</dbReference>
<accession>A0ABS4AYV2</accession>
<evidence type="ECO:0008006" key="5">
    <source>
        <dbReference type="Google" id="ProtNLM"/>
    </source>
</evidence>